<dbReference type="Proteomes" id="UP000594262">
    <property type="component" value="Unplaced"/>
</dbReference>
<dbReference type="GO" id="GO:0042645">
    <property type="term" value="C:mitochondrial nucleoid"/>
    <property type="evidence" value="ECO:0007669"/>
    <property type="project" value="TreeGrafter"/>
</dbReference>
<keyword evidence="4" id="KW-1185">Reference proteome</keyword>
<dbReference type="InterPro" id="IPR011344">
    <property type="entry name" value="ssDNA-bd"/>
</dbReference>
<evidence type="ECO:0000313" key="3">
    <source>
        <dbReference type="EnsemblMetazoa" id="CLYHEMP020361.2"/>
    </source>
</evidence>
<evidence type="ECO:0000256" key="1">
    <source>
        <dbReference type="ARBA" id="ARBA00023125"/>
    </source>
</evidence>
<dbReference type="SUPFAM" id="SSF50249">
    <property type="entry name" value="Nucleic acid-binding proteins"/>
    <property type="match status" value="1"/>
</dbReference>
<reference evidence="3" key="1">
    <citation type="submission" date="2021-01" db="UniProtKB">
        <authorList>
            <consortium name="EnsemblMetazoa"/>
        </authorList>
    </citation>
    <scope>IDENTIFICATION</scope>
</reference>
<dbReference type="NCBIfam" id="TIGR00621">
    <property type="entry name" value="ssb"/>
    <property type="match status" value="1"/>
</dbReference>
<dbReference type="PANTHER" id="PTHR10302">
    <property type="entry name" value="SINGLE-STRANDED DNA-BINDING PROTEIN"/>
    <property type="match status" value="1"/>
</dbReference>
<sequence>MASITSKFGLPLRQTIRHCTSQMKYDGPVEKCMNSVQILGRVGQDPITRGENDNFVTFSMATSKTYAKKNMTGETDYNTRTQWHNITVFRPFLIERVQKQISKGTRVMVQGAIEYVDYTKPDGNRVLMTRIVPDDIFILSGTDHDAQTH</sequence>
<dbReference type="CDD" id="cd04496">
    <property type="entry name" value="SSB_OBF"/>
    <property type="match status" value="1"/>
</dbReference>
<dbReference type="EnsemblMetazoa" id="CLYHEMT020361.2">
    <property type="protein sequence ID" value="CLYHEMP020361.2"/>
    <property type="gene ID" value="CLYHEMG020361"/>
</dbReference>
<dbReference type="Pfam" id="PF00436">
    <property type="entry name" value="SSB"/>
    <property type="match status" value="1"/>
</dbReference>
<dbReference type="InterPro" id="IPR000424">
    <property type="entry name" value="Primosome_PriB/ssb"/>
</dbReference>
<name>A0A7M5XB65_9CNID</name>
<protein>
    <submittedName>
        <fullName evidence="3">Uncharacterized protein</fullName>
    </submittedName>
</protein>
<proteinExistence type="predicted"/>
<dbReference type="PANTHER" id="PTHR10302:SF0">
    <property type="entry name" value="SINGLE-STRANDED DNA-BINDING PROTEIN, MITOCHONDRIAL"/>
    <property type="match status" value="1"/>
</dbReference>
<dbReference type="Gene3D" id="2.40.50.140">
    <property type="entry name" value="Nucleic acid-binding proteins"/>
    <property type="match status" value="1"/>
</dbReference>
<dbReference type="RefSeq" id="XP_066926760.1">
    <property type="nucleotide sequence ID" value="XM_067070659.1"/>
</dbReference>
<dbReference type="InterPro" id="IPR012340">
    <property type="entry name" value="NA-bd_OB-fold"/>
</dbReference>
<organism evidence="3 4">
    <name type="scientific">Clytia hemisphaerica</name>
    <dbReference type="NCBI Taxonomy" id="252671"/>
    <lineage>
        <taxon>Eukaryota</taxon>
        <taxon>Metazoa</taxon>
        <taxon>Cnidaria</taxon>
        <taxon>Hydrozoa</taxon>
        <taxon>Hydroidolina</taxon>
        <taxon>Leptothecata</taxon>
        <taxon>Obeliida</taxon>
        <taxon>Clytiidae</taxon>
        <taxon>Clytia</taxon>
    </lineage>
</organism>
<keyword evidence="1 2" id="KW-0238">DNA-binding</keyword>
<evidence type="ECO:0000256" key="2">
    <source>
        <dbReference type="PROSITE-ProRule" id="PRU00252"/>
    </source>
</evidence>
<dbReference type="AlphaFoldDB" id="A0A7M5XB65"/>
<dbReference type="GeneID" id="136814144"/>
<accession>A0A7M5XB65</accession>
<dbReference type="OrthoDB" id="6253837at2759"/>
<dbReference type="GO" id="GO:0006264">
    <property type="term" value="P:mitochondrial DNA replication"/>
    <property type="evidence" value="ECO:0007669"/>
    <property type="project" value="TreeGrafter"/>
</dbReference>
<dbReference type="PROSITE" id="PS50935">
    <property type="entry name" value="SSB"/>
    <property type="match status" value="1"/>
</dbReference>
<dbReference type="GO" id="GO:0003697">
    <property type="term" value="F:single-stranded DNA binding"/>
    <property type="evidence" value="ECO:0007669"/>
    <property type="project" value="InterPro"/>
</dbReference>
<evidence type="ECO:0000313" key="4">
    <source>
        <dbReference type="Proteomes" id="UP000594262"/>
    </source>
</evidence>